<reference evidence="6" key="1">
    <citation type="journal article" date="2019" name="Int. J. Syst. Evol. Microbiol.">
        <title>The Global Catalogue of Microorganisms (GCM) 10K type strain sequencing project: providing services to taxonomists for standard genome sequencing and annotation.</title>
        <authorList>
            <consortium name="The Broad Institute Genomics Platform"/>
            <consortium name="The Broad Institute Genome Sequencing Center for Infectious Disease"/>
            <person name="Wu L."/>
            <person name="Ma J."/>
        </authorList>
    </citation>
    <scope>NUCLEOTIDE SEQUENCE [LARGE SCALE GENOMIC DNA]</scope>
    <source>
        <strain evidence="6">CCM 7640</strain>
    </source>
</reference>
<keyword evidence="3" id="KW-0732">Signal</keyword>
<dbReference type="Proteomes" id="UP000629365">
    <property type="component" value="Unassembled WGS sequence"/>
</dbReference>
<dbReference type="RefSeq" id="WP_188436846.1">
    <property type="nucleotide sequence ID" value="NZ_BMCM01000003.1"/>
</dbReference>
<protein>
    <recommendedName>
        <fullName evidence="4">YncI copper-binding domain-containing protein</fullName>
    </recommendedName>
</protein>
<keyword evidence="6" id="KW-1185">Reference proteome</keyword>
<feature type="chain" id="PRO_5045358618" description="YncI copper-binding domain-containing protein" evidence="3">
    <location>
        <begin position="29"/>
        <end position="221"/>
    </location>
</feature>
<evidence type="ECO:0000259" key="4">
    <source>
        <dbReference type="Pfam" id="PF07987"/>
    </source>
</evidence>
<keyword evidence="2" id="KW-1133">Transmembrane helix</keyword>
<dbReference type="Pfam" id="PF07987">
    <property type="entry name" value="DUF1775"/>
    <property type="match status" value="1"/>
</dbReference>
<dbReference type="InterPro" id="IPR006311">
    <property type="entry name" value="TAT_signal"/>
</dbReference>
<feature type="transmembrane region" description="Helical" evidence="2">
    <location>
        <begin position="194"/>
        <end position="217"/>
    </location>
</feature>
<feature type="domain" description="YncI copper-binding" evidence="4">
    <location>
        <begin position="29"/>
        <end position="162"/>
    </location>
</feature>
<evidence type="ECO:0000256" key="2">
    <source>
        <dbReference type="SAM" id="Phobius"/>
    </source>
</evidence>
<evidence type="ECO:0000256" key="1">
    <source>
        <dbReference type="SAM" id="MobiDB-lite"/>
    </source>
</evidence>
<evidence type="ECO:0000313" key="6">
    <source>
        <dbReference type="Proteomes" id="UP000629365"/>
    </source>
</evidence>
<accession>A0ABQ1RTG0</accession>
<proteinExistence type="predicted"/>
<dbReference type="Gene3D" id="2.60.40.2230">
    <property type="entry name" value="Uncharacterised protein YcnI-like PF07987, DUF1775"/>
    <property type="match status" value="1"/>
</dbReference>
<dbReference type="InterPro" id="IPR038507">
    <property type="entry name" value="YcnI-like_sf"/>
</dbReference>
<dbReference type="EMBL" id="BMCM01000003">
    <property type="protein sequence ID" value="GGD80853.1"/>
    <property type="molecule type" value="Genomic_DNA"/>
</dbReference>
<keyword evidence="2" id="KW-0812">Transmembrane</keyword>
<evidence type="ECO:0000256" key="3">
    <source>
        <dbReference type="SAM" id="SignalP"/>
    </source>
</evidence>
<sequence>MSRITRGGVLVAALAAGLVLAAPAVAQAHVGVSPDAVQPGASTVLNFSFTHGCEESPTTALRITMPEGLASVSPTVDSNWKIAVERADNGLVSAVTYTALTPIPTGLQGVASMAVQIGEDAPETLAFPVEQTCESGVNEWVEIAEDGADPHDLDSPAPVVTVAAGDESTTDAAHTEHSDAQEDAQGQTTEASPVGVILGGAGLLTGVAALVVAVLAYRRSV</sequence>
<feature type="region of interest" description="Disordered" evidence="1">
    <location>
        <begin position="166"/>
        <end position="189"/>
    </location>
</feature>
<gene>
    <name evidence="5" type="ORF">GCM10007269_24620</name>
</gene>
<feature type="signal peptide" evidence="3">
    <location>
        <begin position="1"/>
        <end position="28"/>
    </location>
</feature>
<evidence type="ECO:0000313" key="5">
    <source>
        <dbReference type="EMBL" id="GGD80853.1"/>
    </source>
</evidence>
<organism evidence="5 6">
    <name type="scientific">Microbacterium murale</name>
    <dbReference type="NCBI Taxonomy" id="1081040"/>
    <lineage>
        <taxon>Bacteria</taxon>
        <taxon>Bacillati</taxon>
        <taxon>Actinomycetota</taxon>
        <taxon>Actinomycetes</taxon>
        <taxon>Micrococcales</taxon>
        <taxon>Microbacteriaceae</taxon>
        <taxon>Microbacterium</taxon>
    </lineage>
</organism>
<dbReference type="InterPro" id="IPR012533">
    <property type="entry name" value="YcnI-copper_dom"/>
</dbReference>
<name>A0ABQ1RTG0_9MICO</name>
<dbReference type="CDD" id="cd08545">
    <property type="entry name" value="YcnI_like"/>
    <property type="match status" value="1"/>
</dbReference>
<keyword evidence="2" id="KW-0472">Membrane</keyword>
<comment type="caution">
    <text evidence="5">The sequence shown here is derived from an EMBL/GenBank/DDBJ whole genome shotgun (WGS) entry which is preliminary data.</text>
</comment>
<dbReference type="PROSITE" id="PS51318">
    <property type="entry name" value="TAT"/>
    <property type="match status" value="1"/>
</dbReference>